<dbReference type="SUPFAM" id="SSF64356">
    <property type="entry name" value="SNARE-like"/>
    <property type="match status" value="1"/>
</dbReference>
<comment type="caution">
    <text evidence="3">The sequence shown here is derived from an EMBL/GenBank/DDBJ whole genome shotgun (WGS) entry which is preliminary data.</text>
</comment>
<proteinExistence type="inferred from homology"/>
<dbReference type="InterPro" id="IPR011012">
    <property type="entry name" value="Longin-like_dom_sf"/>
</dbReference>
<evidence type="ECO:0000313" key="3">
    <source>
        <dbReference type="EMBL" id="KAF2101048.1"/>
    </source>
</evidence>
<dbReference type="GO" id="GO:0005737">
    <property type="term" value="C:cytoplasm"/>
    <property type="evidence" value="ECO:0007669"/>
    <property type="project" value="GOC"/>
</dbReference>
<name>A0A9P4IKP8_9PEZI</name>
<keyword evidence="4" id="KW-1185">Reference proteome</keyword>
<dbReference type="PANTHER" id="PTHR12403">
    <property type="entry name" value="TRAFFICKING PROTEIN PARTICLE COMPLEX SUBUNIT 2"/>
    <property type="match status" value="1"/>
</dbReference>
<dbReference type="OrthoDB" id="18320at2759"/>
<gene>
    <name evidence="3" type="ORF">NA57DRAFT_36000</name>
</gene>
<comment type="similarity">
    <text evidence="1">Belongs to the TRAPP small subunits family. Sedlin subfamily.</text>
</comment>
<dbReference type="InterPro" id="IPR044760">
    <property type="entry name" value="TRAPPC2L"/>
</dbReference>
<sequence>MASLVPGIACIGVIGKQNNPLHISLFPPGERPSLEFSFMLSSSLDIFEQRLPHKMADQDFGLLQAIDERLAMYGYLTNTGVKFVVIVDMEGRPATVNDSKNPAAVGLRDSDVKPVFRALQTAYVNLLRNPFYDPDEHMPSVAKAQNRVGSTQITSQKFIQEVNRIGELWRPGITQL</sequence>
<evidence type="ECO:0000313" key="4">
    <source>
        <dbReference type="Proteomes" id="UP000799772"/>
    </source>
</evidence>
<dbReference type="Gene3D" id="3.30.450.70">
    <property type="match status" value="1"/>
</dbReference>
<dbReference type="Proteomes" id="UP000799772">
    <property type="component" value="Unassembled WGS sequence"/>
</dbReference>
<organism evidence="3 4">
    <name type="scientific">Rhizodiscina lignyota</name>
    <dbReference type="NCBI Taxonomy" id="1504668"/>
    <lineage>
        <taxon>Eukaryota</taxon>
        <taxon>Fungi</taxon>
        <taxon>Dikarya</taxon>
        <taxon>Ascomycota</taxon>
        <taxon>Pezizomycotina</taxon>
        <taxon>Dothideomycetes</taxon>
        <taxon>Pleosporomycetidae</taxon>
        <taxon>Aulographales</taxon>
        <taxon>Rhizodiscinaceae</taxon>
        <taxon>Rhizodiscina</taxon>
    </lineage>
</organism>
<dbReference type="Pfam" id="PF04628">
    <property type="entry name" value="Sedlin_N"/>
    <property type="match status" value="1"/>
</dbReference>
<dbReference type="EMBL" id="ML978124">
    <property type="protein sequence ID" value="KAF2101048.1"/>
    <property type="molecule type" value="Genomic_DNA"/>
</dbReference>
<protein>
    <recommendedName>
        <fullName evidence="2">Trafficking protein particle complex subunit 2-like protein</fullName>
    </recommendedName>
</protein>
<accession>A0A9P4IKP8</accession>
<dbReference type="AlphaFoldDB" id="A0A9P4IKP8"/>
<dbReference type="GO" id="GO:0006888">
    <property type="term" value="P:endoplasmic reticulum to Golgi vesicle-mediated transport"/>
    <property type="evidence" value="ECO:0007669"/>
    <property type="project" value="InterPro"/>
</dbReference>
<dbReference type="InterPro" id="IPR006722">
    <property type="entry name" value="Sedlin"/>
</dbReference>
<dbReference type="CDD" id="cd14854">
    <property type="entry name" value="TRAPPC2L"/>
    <property type="match status" value="1"/>
</dbReference>
<evidence type="ECO:0000256" key="2">
    <source>
        <dbReference type="ARBA" id="ARBA00024408"/>
    </source>
</evidence>
<reference evidence="3" key="1">
    <citation type="journal article" date="2020" name="Stud. Mycol.">
        <title>101 Dothideomycetes genomes: a test case for predicting lifestyles and emergence of pathogens.</title>
        <authorList>
            <person name="Haridas S."/>
            <person name="Albert R."/>
            <person name="Binder M."/>
            <person name="Bloem J."/>
            <person name="Labutti K."/>
            <person name="Salamov A."/>
            <person name="Andreopoulos B."/>
            <person name="Baker S."/>
            <person name="Barry K."/>
            <person name="Bills G."/>
            <person name="Bluhm B."/>
            <person name="Cannon C."/>
            <person name="Castanera R."/>
            <person name="Culley D."/>
            <person name="Daum C."/>
            <person name="Ezra D."/>
            <person name="Gonzalez J."/>
            <person name="Henrissat B."/>
            <person name="Kuo A."/>
            <person name="Liang C."/>
            <person name="Lipzen A."/>
            <person name="Lutzoni F."/>
            <person name="Magnuson J."/>
            <person name="Mondo S."/>
            <person name="Nolan M."/>
            <person name="Ohm R."/>
            <person name="Pangilinan J."/>
            <person name="Park H.-J."/>
            <person name="Ramirez L."/>
            <person name="Alfaro M."/>
            <person name="Sun H."/>
            <person name="Tritt A."/>
            <person name="Yoshinaga Y."/>
            <person name="Zwiers L.-H."/>
            <person name="Turgeon B."/>
            <person name="Goodwin S."/>
            <person name="Spatafora J."/>
            <person name="Crous P."/>
            <person name="Grigoriev I."/>
        </authorList>
    </citation>
    <scope>NUCLEOTIDE SEQUENCE</scope>
    <source>
        <strain evidence="3">CBS 133067</strain>
    </source>
</reference>
<evidence type="ECO:0000256" key="1">
    <source>
        <dbReference type="ARBA" id="ARBA00006626"/>
    </source>
</evidence>